<dbReference type="InterPro" id="IPR036513">
    <property type="entry name" value="STAS_dom_sf"/>
</dbReference>
<feature type="transmembrane region" description="Helical" evidence="5">
    <location>
        <begin position="313"/>
        <end position="336"/>
    </location>
</feature>
<keyword evidence="4 5" id="KW-0472">Membrane</keyword>
<evidence type="ECO:0000256" key="5">
    <source>
        <dbReference type="SAM" id="Phobius"/>
    </source>
</evidence>
<feature type="transmembrane region" description="Helical" evidence="5">
    <location>
        <begin position="19"/>
        <end position="38"/>
    </location>
</feature>
<comment type="subcellular location">
    <subcellularLocation>
        <location evidence="1">Membrane</location>
        <topology evidence="1">Multi-pass membrane protein</topology>
    </subcellularLocation>
</comment>
<dbReference type="EMBL" id="NIOF01000002">
    <property type="protein sequence ID" value="OWQ91851.1"/>
    <property type="molecule type" value="Genomic_DNA"/>
</dbReference>
<evidence type="ECO:0000313" key="8">
    <source>
        <dbReference type="Proteomes" id="UP000197468"/>
    </source>
</evidence>
<dbReference type="Pfam" id="PF00916">
    <property type="entry name" value="Sulfate_transp"/>
    <property type="match status" value="1"/>
</dbReference>
<dbReference type="AlphaFoldDB" id="A0A246JGX7"/>
<name>A0A246JGX7_9BURK</name>
<gene>
    <name evidence="7" type="ORF">CDN99_05625</name>
</gene>
<dbReference type="PANTHER" id="PTHR11814">
    <property type="entry name" value="SULFATE TRANSPORTER"/>
    <property type="match status" value="1"/>
</dbReference>
<evidence type="ECO:0000256" key="1">
    <source>
        <dbReference type="ARBA" id="ARBA00004141"/>
    </source>
</evidence>
<feature type="transmembrane region" description="Helical" evidence="5">
    <location>
        <begin position="284"/>
        <end position="307"/>
    </location>
</feature>
<dbReference type="GO" id="GO:0055085">
    <property type="term" value="P:transmembrane transport"/>
    <property type="evidence" value="ECO:0007669"/>
    <property type="project" value="InterPro"/>
</dbReference>
<feature type="transmembrane region" description="Helical" evidence="5">
    <location>
        <begin position="245"/>
        <end position="264"/>
    </location>
</feature>
<keyword evidence="8" id="KW-1185">Reference proteome</keyword>
<proteinExistence type="predicted"/>
<keyword evidence="3 5" id="KW-1133">Transmembrane helix</keyword>
<evidence type="ECO:0000256" key="2">
    <source>
        <dbReference type="ARBA" id="ARBA00022692"/>
    </source>
</evidence>
<dbReference type="InterPro" id="IPR011547">
    <property type="entry name" value="SLC26A/SulP_dom"/>
</dbReference>
<feature type="transmembrane region" description="Helical" evidence="5">
    <location>
        <begin position="68"/>
        <end position="89"/>
    </location>
</feature>
<dbReference type="InterPro" id="IPR002645">
    <property type="entry name" value="STAS_dom"/>
</dbReference>
<sequence>MFDGQDPAPGTSAALWRDLGAGLCIAGLLLPEAVAYAGLARVPVTQALTAAMAGLALYAVFGRSRFAIVAPTSSTASLAAAAVLSVGGPVPYGEAFLALVLLAGLMMLALGYARQGALSGFVSRPVLRGFAFALAITIVIKQLPDALGLVLPPGTGGDPLHVLLYALSHPTAWHLPSLAVALLAGAVVTVLRRWPQVPAAMLVIVLAIVAAWQLGITTRFGVAEVGAFQRPGLHLSLPRLPLSEWLRLAELAFGLVVLVIAESWGSMRSLALARGDTLDPNRELMALGACNVAAGLLQGMPVGAGFSATSANAAAGAVSRLAGVVALIVITLALVLALPALHLLPRPVLAVAVISALWHALNPRPLLDLWRMNRDRALLVAAVAAVLVLGVLYGMLVAIALSVVGALRRFSQPVVHELGELGDTRNFVMLDEHHPGATGLPGLLILRPEEPLFFASADRVAAEVRRRVEGHAALNVLVLSLEESADLDSTAVECLLELDRWLAARGVRLVLSRVKEPVRALLAGWDPHGLGDEDRLFWSVADAARQAPKSA</sequence>
<feature type="domain" description="STAS" evidence="6">
    <location>
        <begin position="433"/>
        <end position="547"/>
    </location>
</feature>
<dbReference type="PROSITE" id="PS50801">
    <property type="entry name" value="STAS"/>
    <property type="match status" value="1"/>
</dbReference>
<organism evidence="7 8">
    <name type="scientific">Roseateles aquatilis</name>
    <dbReference type="NCBI Taxonomy" id="431061"/>
    <lineage>
        <taxon>Bacteria</taxon>
        <taxon>Pseudomonadati</taxon>
        <taxon>Pseudomonadota</taxon>
        <taxon>Betaproteobacteria</taxon>
        <taxon>Burkholderiales</taxon>
        <taxon>Sphaerotilaceae</taxon>
        <taxon>Roseateles</taxon>
    </lineage>
</organism>
<dbReference type="Proteomes" id="UP000197468">
    <property type="component" value="Unassembled WGS sequence"/>
</dbReference>
<keyword evidence="2 5" id="KW-0812">Transmembrane</keyword>
<dbReference type="GO" id="GO:0016020">
    <property type="term" value="C:membrane"/>
    <property type="evidence" value="ECO:0007669"/>
    <property type="project" value="UniProtKB-SubCell"/>
</dbReference>
<feature type="transmembrane region" description="Helical" evidence="5">
    <location>
        <begin position="381"/>
        <end position="407"/>
    </location>
</feature>
<feature type="transmembrane region" description="Helical" evidence="5">
    <location>
        <begin position="44"/>
        <end position="61"/>
    </location>
</feature>
<feature type="transmembrane region" description="Helical" evidence="5">
    <location>
        <begin position="173"/>
        <end position="191"/>
    </location>
</feature>
<reference evidence="7 8" key="1">
    <citation type="journal article" date="2008" name="Int. J. Syst. Evol. Microbiol.">
        <title>Description of Roseateles aquatilis sp. nov. and Roseateles terrae sp. nov., in the class Betaproteobacteria, and emended description of the genus Roseateles.</title>
        <authorList>
            <person name="Gomila M."/>
            <person name="Bowien B."/>
            <person name="Falsen E."/>
            <person name="Moore E.R."/>
            <person name="Lalucat J."/>
        </authorList>
    </citation>
    <scope>NUCLEOTIDE SEQUENCE [LARGE SCALE GENOMIC DNA]</scope>
    <source>
        <strain evidence="7 8">CCUG 48205</strain>
    </source>
</reference>
<evidence type="ECO:0000256" key="3">
    <source>
        <dbReference type="ARBA" id="ARBA00022989"/>
    </source>
</evidence>
<comment type="caution">
    <text evidence="7">The sequence shown here is derived from an EMBL/GenBank/DDBJ whole genome shotgun (WGS) entry which is preliminary data.</text>
</comment>
<dbReference type="OrthoDB" id="9177189at2"/>
<evidence type="ECO:0000259" key="6">
    <source>
        <dbReference type="PROSITE" id="PS50801"/>
    </source>
</evidence>
<dbReference type="RefSeq" id="WP_088383519.1">
    <property type="nucleotide sequence ID" value="NZ_NIOF01000002.1"/>
</dbReference>
<dbReference type="Gene3D" id="3.30.750.24">
    <property type="entry name" value="STAS domain"/>
    <property type="match status" value="1"/>
</dbReference>
<evidence type="ECO:0000256" key="4">
    <source>
        <dbReference type="ARBA" id="ARBA00023136"/>
    </source>
</evidence>
<feature type="transmembrane region" description="Helical" evidence="5">
    <location>
        <begin position="198"/>
        <end position="216"/>
    </location>
</feature>
<evidence type="ECO:0000313" key="7">
    <source>
        <dbReference type="EMBL" id="OWQ91851.1"/>
    </source>
</evidence>
<feature type="transmembrane region" description="Helical" evidence="5">
    <location>
        <begin position="95"/>
        <end position="113"/>
    </location>
</feature>
<dbReference type="CDD" id="cd07042">
    <property type="entry name" value="STAS_SulP_like_sulfate_transporter"/>
    <property type="match status" value="1"/>
</dbReference>
<dbReference type="InterPro" id="IPR001902">
    <property type="entry name" value="SLC26A/SulP_fam"/>
</dbReference>
<dbReference type="SUPFAM" id="SSF52091">
    <property type="entry name" value="SpoIIaa-like"/>
    <property type="match status" value="1"/>
</dbReference>
<feature type="transmembrane region" description="Helical" evidence="5">
    <location>
        <begin position="125"/>
        <end position="143"/>
    </location>
</feature>
<dbReference type="Pfam" id="PF01740">
    <property type="entry name" value="STAS"/>
    <property type="match status" value="1"/>
</dbReference>
<protein>
    <recommendedName>
        <fullName evidence="6">STAS domain-containing protein</fullName>
    </recommendedName>
</protein>
<accession>A0A246JGX7</accession>